<dbReference type="GO" id="GO:0001682">
    <property type="term" value="P:tRNA 5'-leader removal"/>
    <property type="evidence" value="ECO:0007669"/>
    <property type="project" value="UniProtKB-UniRule"/>
</dbReference>
<dbReference type="AlphaFoldDB" id="A0A101FHQ7"/>
<dbReference type="InterPro" id="IPR020539">
    <property type="entry name" value="RNase_P_CS"/>
</dbReference>
<dbReference type="HAMAP" id="MF_00227">
    <property type="entry name" value="RNase_P"/>
    <property type="match status" value="1"/>
</dbReference>
<dbReference type="EMBL" id="LGFO01000006">
    <property type="protein sequence ID" value="KUK37187.1"/>
    <property type="molecule type" value="Genomic_DNA"/>
</dbReference>
<sequence>MLRKELRLRKNADFKNVYENGRSVAGRYVSIYYIKRGDQKGTRIGIVAGKKVGGAVARNRVKRVLREILSRYQDLLCEEHDIVVVARKSSLTAEFHKISADVGNILKGCGLLKGM</sequence>
<dbReference type="PROSITE" id="PS00648">
    <property type="entry name" value="RIBONUCLEASE_P"/>
    <property type="match status" value="1"/>
</dbReference>
<dbReference type="GO" id="GO:0004526">
    <property type="term" value="F:ribonuclease P activity"/>
    <property type="evidence" value="ECO:0007669"/>
    <property type="project" value="UniProtKB-UniRule"/>
</dbReference>
<comment type="catalytic activity">
    <reaction evidence="7">
        <text>Endonucleolytic cleavage of RNA, removing 5'-extranucleotides from tRNA precursor.</text>
        <dbReference type="EC" id="3.1.26.5"/>
    </reaction>
</comment>
<protein>
    <recommendedName>
        <fullName evidence="7 8">Ribonuclease P protein component</fullName>
        <shortName evidence="7">RNase P protein</shortName>
        <shortName evidence="7">RNaseP protein</shortName>
        <ecNumber evidence="7 8">3.1.26.5</ecNumber>
    </recommendedName>
    <alternativeName>
        <fullName evidence="7">Protein C5</fullName>
    </alternativeName>
</protein>
<evidence type="ECO:0000256" key="6">
    <source>
        <dbReference type="ARBA" id="ARBA00022884"/>
    </source>
</evidence>
<keyword evidence="6 7" id="KW-0694">RNA-binding</keyword>
<comment type="caution">
    <text evidence="9">The sequence shown here is derived from an EMBL/GenBank/DDBJ whole genome shotgun (WGS) entry which is preliminary data.</text>
</comment>
<evidence type="ECO:0000256" key="5">
    <source>
        <dbReference type="ARBA" id="ARBA00022801"/>
    </source>
</evidence>
<keyword evidence="3 7" id="KW-0540">Nuclease</keyword>
<evidence type="ECO:0000313" key="10">
    <source>
        <dbReference type="Proteomes" id="UP000053326"/>
    </source>
</evidence>
<dbReference type="GO" id="GO:0030677">
    <property type="term" value="C:ribonuclease P complex"/>
    <property type="evidence" value="ECO:0007669"/>
    <property type="project" value="TreeGrafter"/>
</dbReference>
<organism evidence="9 10">
    <name type="scientific">Thermacetogenium phaeum</name>
    <dbReference type="NCBI Taxonomy" id="85874"/>
    <lineage>
        <taxon>Bacteria</taxon>
        <taxon>Bacillati</taxon>
        <taxon>Bacillota</taxon>
        <taxon>Clostridia</taxon>
        <taxon>Thermoanaerobacterales</taxon>
        <taxon>Thermoanaerobacteraceae</taxon>
        <taxon>Thermacetogenium</taxon>
    </lineage>
</organism>
<dbReference type="PANTHER" id="PTHR33992">
    <property type="entry name" value="RIBONUCLEASE P PROTEIN COMPONENT"/>
    <property type="match status" value="1"/>
</dbReference>
<dbReference type="Gene3D" id="3.30.230.10">
    <property type="match status" value="1"/>
</dbReference>
<proteinExistence type="inferred from homology"/>
<dbReference type="InterPro" id="IPR000100">
    <property type="entry name" value="RNase_P"/>
</dbReference>
<dbReference type="GO" id="GO:0042781">
    <property type="term" value="F:3'-tRNA processing endoribonuclease activity"/>
    <property type="evidence" value="ECO:0007669"/>
    <property type="project" value="TreeGrafter"/>
</dbReference>
<evidence type="ECO:0000256" key="1">
    <source>
        <dbReference type="ARBA" id="ARBA00002663"/>
    </source>
</evidence>
<name>A0A101FHQ7_9THEO</name>
<comment type="similarity">
    <text evidence="7">Belongs to the RnpA family.</text>
</comment>
<dbReference type="InterPro" id="IPR014721">
    <property type="entry name" value="Ribsml_uS5_D2-typ_fold_subgr"/>
</dbReference>
<dbReference type="InterPro" id="IPR020568">
    <property type="entry name" value="Ribosomal_Su5_D2-typ_SF"/>
</dbReference>
<evidence type="ECO:0000256" key="8">
    <source>
        <dbReference type="NCBIfam" id="TIGR00188"/>
    </source>
</evidence>
<comment type="function">
    <text evidence="1 7">RNaseP catalyzes the removal of the 5'-leader sequence from pre-tRNA to produce the mature 5'-terminus. It can also cleave other RNA substrates such as 4.5S RNA. The protein component plays an auxiliary but essential role in vivo by binding to the 5'-leader sequence and broadening the substrate specificity of the ribozyme.</text>
</comment>
<evidence type="ECO:0000256" key="2">
    <source>
        <dbReference type="ARBA" id="ARBA00022694"/>
    </source>
</evidence>
<evidence type="ECO:0000256" key="4">
    <source>
        <dbReference type="ARBA" id="ARBA00022759"/>
    </source>
</evidence>
<dbReference type="Proteomes" id="UP000053326">
    <property type="component" value="Unassembled WGS sequence"/>
</dbReference>
<gene>
    <name evidence="7" type="primary">rnpA</name>
    <name evidence="9" type="ORF">XD66_0120</name>
</gene>
<evidence type="ECO:0000256" key="3">
    <source>
        <dbReference type="ARBA" id="ARBA00022722"/>
    </source>
</evidence>
<dbReference type="EC" id="3.1.26.5" evidence="7 8"/>
<reference evidence="10" key="1">
    <citation type="journal article" date="2015" name="MBio">
        <title>Genome-Resolved Metagenomic Analysis Reveals Roles for Candidate Phyla and Other Microbial Community Members in Biogeochemical Transformations in Oil Reservoirs.</title>
        <authorList>
            <person name="Hu P."/>
            <person name="Tom L."/>
            <person name="Singh A."/>
            <person name="Thomas B.C."/>
            <person name="Baker B.J."/>
            <person name="Piceno Y.M."/>
            <person name="Andersen G.L."/>
            <person name="Banfield J.F."/>
        </authorList>
    </citation>
    <scope>NUCLEOTIDE SEQUENCE [LARGE SCALE GENOMIC DNA]</scope>
</reference>
<evidence type="ECO:0000313" key="9">
    <source>
        <dbReference type="EMBL" id="KUK37187.1"/>
    </source>
</evidence>
<dbReference type="SUPFAM" id="SSF54211">
    <property type="entry name" value="Ribosomal protein S5 domain 2-like"/>
    <property type="match status" value="1"/>
</dbReference>
<dbReference type="GO" id="GO:0000049">
    <property type="term" value="F:tRNA binding"/>
    <property type="evidence" value="ECO:0007669"/>
    <property type="project" value="UniProtKB-UniRule"/>
</dbReference>
<keyword evidence="2 7" id="KW-0819">tRNA processing</keyword>
<accession>A0A101FHQ7</accession>
<dbReference type="PANTHER" id="PTHR33992:SF1">
    <property type="entry name" value="RIBONUCLEASE P PROTEIN COMPONENT"/>
    <property type="match status" value="1"/>
</dbReference>
<evidence type="ECO:0000256" key="7">
    <source>
        <dbReference type="HAMAP-Rule" id="MF_00227"/>
    </source>
</evidence>
<keyword evidence="5 7" id="KW-0378">Hydrolase</keyword>
<comment type="subunit">
    <text evidence="7">Consists of a catalytic RNA component (M1 or rnpB) and a protein subunit.</text>
</comment>
<dbReference type="Pfam" id="PF00825">
    <property type="entry name" value="Ribonuclease_P"/>
    <property type="match status" value="1"/>
</dbReference>
<dbReference type="NCBIfam" id="TIGR00188">
    <property type="entry name" value="rnpA"/>
    <property type="match status" value="1"/>
</dbReference>
<keyword evidence="4 7" id="KW-0255">Endonuclease</keyword>